<evidence type="ECO:0000313" key="4">
    <source>
        <dbReference type="Proteomes" id="UP001293718"/>
    </source>
</evidence>
<dbReference type="PANTHER" id="PTHR36153">
    <property type="entry name" value="INNER MEMBRANE PROTEIN-RELATED"/>
    <property type="match status" value="1"/>
</dbReference>
<proteinExistence type="predicted"/>
<evidence type="ECO:0000259" key="2">
    <source>
        <dbReference type="Pfam" id="PF06761"/>
    </source>
</evidence>
<gene>
    <name evidence="3" type="ORF">SM757_33420</name>
</gene>
<protein>
    <submittedName>
        <fullName evidence="3">Type VI secretion IcmF C-terminal domain-containing protein</fullName>
    </submittedName>
</protein>
<dbReference type="Pfam" id="PF06761">
    <property type="entry name" value="IcmF-related"/>
    <property type="match status" value="1"/>
</dbReference>
<organism evidence="3 4">
    <name type="scientific">Azohydromonas lata</name>
    <dbReference type="NCBI Taxonomy" id="45677"/>
    <lineage>
        <taxon>Bacteria</taxon>
        <taxon>Pseudomonadati</taxon>
        <taxon>Pseudomonadota</taxon>
        <taxon>Betaproteobacteria</taxon>
        <taxon>Burkholderiales</taxon>
        <taxon>Sphaerotilaceae</taxon>
        <taxon>Azohydromonas</taxon>
    </lineage>
</organism>
<dbReference type="Pfam" id="PF06744">
    <property type="entry name" value="IcmF_C"/>
    <property type="match status" value="1"/>
</dbReference>
<feature type="domain" description="Type VI secretion system IcmF C-terminal" evidence="1">
    <location>
        <begin position="248"/>
        <end position="346"/>
    </location>
</feature>
<dbReference type="InterPro" id="IPR009612">
    <property type="entry name" value="IcmF-rel"/>
</dbReference>
<feature type="domain" description="IcmF-related" evidence="2">
    <location>
        <begin position="6"/>
        <end position="66"/>
    </location>
</feature>
<dbReference type="InterPro" id="IPR010623">
    <property type="entry name" value="IcmF_C"/>
</dbReference>
<evidence type="ECO:0000313" key="3">
    <source>
        <dbReference type="EMBL" id="MDZ5461489.1"/>
    </source>
</evidence>
<evidence type="ECO:0000259" key="1">
    <source>
        <dbReference type="Pfam" id="PF06744"/>
    </source>
</evidence>
<accession>A0ABU5IRH0</accession>
<dbReference type="Proteomes" id="UP001293718">
    <property type="component" value="Unassembled WGS sequence"/>
</dbReference>
<name>A0ABU5IRH0_9BURK</name>
<keyword evidence="4" id="KW-1185">Reference proteome</keyword>
<sequence>ASPNVSLAEAVERLYLSDHARQWDAFISDLRLAPTPTPAASIELAQALSRADSPLAQLLRALAREVAASPVLAQGHEALARFVAGTPAPLDDALSLLGAAGQQLTVIEDALRNRNLPPPGPALKNLATVAAQAPAPVNALLSPFAATAGAQALAALREPLSRQLSAEVGTACSRALEGRYPFARGAAQEVAREDFIRFFGTGGVVDGFVQRQLLPYGESAAPAAFQRARQVREAFFSDGGRRFGVQLELRLLELDPALSDFSIDVDGQALRFRRELKAAQTLRWPASADAPGRVTLRAGQGSGYSFEGPWALLRLFDRVRMEPLGGGRVALVFDVEGRKARFEARSATALNPLLRTELESFTCPRHL</sequence>
<dbReference type="EMBL" id="JAXOJX010000119">
    <property type="protein sequence ID" value="MDZ5461489.1"/>
    <property type="molecule type" value="Genomic_DNA"/>
</dbReference>
<reference evidence="3 4" key="1">
    <citation type="submission" date="2023-11" db="EMBL/GenBank/DDBJ databases">
        <title>Draft genome of Azohydromonas lata strain H1 (DSM1123), a polyhydroxyalkanoate producer.</title>
        <authorList>
            <person name="Traversa D."/>
            <person name="D'Addabbo P."/>
            <person name="Pazzani C."/>
            <person name="Manzari C."/>
            <person name="Chiara M."/>
            <person name="Scrascia M."/>
        </authorList>
    </citation>
    <scope>NUCLEOTIDE SEQUENCE [LARGE SCALE GENOMIC DNA]</scope>
    <source>
        <strain evidence="3 4">H1</strain>
    </source>
</reference>
<dbReference type="PANTHER" id="PTHR36153:SF1">
    <property type="entry name" value="TYPE VI SECRETION SYSTEM COMPONENT TSSM1"/>
    <property type="match status" value="1"/>
</dbReference>
<dbReference type="RefSeq" id="WP_322468639.1">
    <property type="nucleotide sequence ID" value="NZ_JAXOJX010000119.1"/>
</dbReference>
<comment type="caution">
    <text evidence="3">The sequence shown here is derived from an EMBL/GenBank/DDBJ whole genome shotgun (WGS) entry which is preliminary data.</text>
</comment>
<feature type="non-terminal residue" evidence="3">
    <location>
        <position position="1"/>
    </location>
</feature>
<dbReference type="InterPro" id="IPR053156">
    <property type="entry name" value="T6SS_TssM-like"/>
</dbReference>